<dbReference type="PANTHER" id="PTHR21049:SF0">
    <property type="entry name" value="DOLICHYL-DIPHOSPHOOLIGOSACCHARIDE--PROTEIN GLYCOSYLTRANSFERASE SUBUNIT 1"/>
    <property type="match status" value="1"/>
</dbReference>
<evidence type="ECO:0000256" key="8">
    <source>
        <dbReference type="ARBA" id="ARBA00022989"/>
    </source>
</evidence>
<keyword evidence="9" id="KW-0472">Membrane</keyword>
<keyword evidence="6 10" id="KW-0732">Signal</keyword>
<keyword evidence="8" id="KW-1133">Transmembrane helix</keyword>
<evidence type="ECO:0000256" key="6">
    <source>
        <dbReference type="ARBA" id="ARBA00022729"/>
    </source>
</evidence>
<comment type="function">
    <text evidence="1 10">Subunit of the oligosaccharyl transferase (OST) complex that catalyzes the initial transfer of a defined glycan (Glc(3)Man(9)GlcNAc(2) in eukaryotes) from the lipid carrier dolichol-pyrophosphate to an asparagine residue within an Asn-X-Ser/Thr consensus motif in nascent polypeptide chains, the first step in protein N-glycosylation. N-glycosylation occurs cotranslationally and the complex associates with the Sec61 complex at the channel-forming translocon complex that mediates protein translocation across the endoplasmic reticulum (ER). All subunits are required for a maximal enzyme activity.</text>
</comment>
<keyword evidence="12" id="KW-1185">Reference proteome</keyword>
<evidence type="ECO:0000256" key="1">
    <source>
        <dbReference type="ARBA" id="ARBA00002791"/>
    </source>
</evidence>
<evidence type="ECO:0000313" key="11">
    <source>
        <dbReference type="EMBL" id="WWD21541.1"/>
    </source>
</evidence>
<dbReference type="EMBL" id="CP144061">
    <property type="protein sequence ID" value="WWD21541.1"/>
    <property type="molecule type" value="Genomic_DNA"/>
</dbReference>
<reference evidence="11" key="2">
    <citation type="submission" date="2024-01" db="EMBL/GenBank/DDBJ databases">
        <title>Comparative genomics of Cryptococcus and Kwoniella reveals pathogenesis evolution and contrasting modes of karyotype evolution via chromosome fusion or intercentromeric recombination.</title>
        <authorList>
            <person name="Coelho M.A."/>
            <person name="David-Palma M."/>
            <person name="Shea T."/>
            <person name="Bowers K."/>
            <person name="McGinley-Smith S."/>
            <person name="Mohammad A.W."/>
            <person name="Gnirke A."/>
            <person name="Yurkov A.M."/>
            <person name="Nowrousian M."/>
            <person name="Sun S."/>
            <person name="Cuomo C.A."/>
            <person name="Heitman J."/>
        </authorList>
    </citation>
    <scope>NUCLEOTIDE SEQUENCE</scope>
    <source>
        <strain evidence="11">CBS 12478</strain>
    </source>
</reference>
<comment type="subcellular location">
    <subcellularLocation>
        <location evidence="2 10">Endoplasmic reticulum membrane</location>
        <topology evidence="2 10">Single-pass type I membrane protein</topology>
    </subcellularLocation>
</comment>
<feature type="chain" id="PRO_5042620971" description="Dolichyl-diphosphooligosaccharide--protein glycosyltransferase subunit 1" evidence="10">
    <location>
        <begin position="18"/>
        <end position="485"/>
    </location>
</feature>
<evidence type="ECO:0000256" key="7">
    <source>
        <dbReference type="ARBA" id="ARBA00022824"/>
    </source>
</evidence>
<evidence type="ECO:0000313" key="12">
    <source>
        <dbReference type="Proteomes" id="UP000322225"/>
    </source>
</evidence>
<proteinExistence type="inferred from homology"/>
<keyword evidence="7 10" id="KW-0256">Endoplasmic reticulum</keyword>
<dbReference type="OrthoDB" id="310030at2759"/>
<evidence type="ECO:0000256" key="4">
    <source>
        <dbReference type="ARBA" id="ARBA00008905"/>
    </source>
</evidence>
<keyword evidence="5" id="KW-0812">Transmembrane</keyword>
<evidence type="ECO:0000256" key="9">
    <source>
        <dbReference type="ARBA" id="ARBA00023136"/>
    </source>
</evidence>
<comment type="similarity">
    <text evidence="4 10">Belongs to the OST1 family.</text>
</comment>
<comment type="subunit">
    <text evidence="10">Component of the oligosaccharyltransferase (OST) complex.</text>
</comment>
<evidence type="ECO:0000256" key="10">
    <source>
        <dbReference type="RuleBase" id="RU361143"/>
    </source>
</evidence>
<reference evidence="11" key="1">
    <citation type="submission" date="2017-08" db="EMBL/GenBank/DDBJ databases">
        <authorList>
            <person name="Cuomo C."/>
            <person name="Billmyre B."/>
            <person name="Heitman J."/>
        </authorList>
    </citation>
    <scope>NUCLEOTIDE SEQUENCE</scope>
    <source>
        <strain evidence="11">CBS 12478</strain>
    </source>
</reference>
<accession>A0A5M6BXW3</accession>
<dbReference type="KEGG" id="ksn:43589221"/>
<organism evidence="11 12">
    <name type="scientific">Kwoniella shandongensis</name>
    <dbReference type="NCBI Taxonomy" id="1734106"/>
    <lineage>
        <taxon>Eukaryota</taxon>
        <taxon>Fungi</taxon>
        <taxon>Dikarya</taxon>
        <taxon>Basidiomycota</taxon>
        <taxon>Agaricomycotina</taxon>
        <taxon>Tremellomycetes</taxon>
        <taxon>Tremellales</taxon>
        <taxon>Cryptococcaceae</taxon>
        <taxon>Kwoniella</taxon>
    </lineage>
</organism>
<dbReference type="AlphaFoldDB" id="A0A5M6BXW3"/>
<dbReference type="RefSeq" id="XP_031860592.1">
    <property type="nucleotide sequence ID" value="XM_032005080.1"/>
</dbReference>
<dbReference type="GO" id="GO:0008250">
    <property type="term" value="C:oligosaccharyltransferase complex"/>
    <property type="evidence" value="ECO:0007669"/>
    <property type="project" value="UniProtKB-UniRule"/>
</dbReference>
<dbReference type="InterPro" id="IPR007676">
    <property type="entry name" value="Ribophorin_I"/>
</dbReference>
<dbReference type="PANTHER" id="PTHR21049">
    <property type="entry name" value="RIBOPHORIN I"/>
    <property type="match status" value="1"/>
</dbReference>
<dbReference type="GeneID" id="43589221"/>
<dbReference type="Pfam" id="PF04597">
    <property type="entry name" value="Ribophorin_I"/>
    <property type="match status" value="1"/>
</dbReference>
<evidence type="ECO:0000256" key="2">
    <source>
        <dbReference type="ARBA" id="ARBA00004115"/>
    </source>
</evidence>
<dbReference type="GO" id="GO:0018279">
    <property type="term" value="P:protein N-linked glycosylation via asparagine"/>
    <property type="evidence" value="ECO:0007669"/>
    <property type="project" value="TreeGrafter"/>
</dbReference>
<evidence type="ECO:0000256" key="3">
    <source>
        <dbReference type="ARBA" id="ARBA00004922"/>
    </source>
</evidence>
<sequence>MLLPTFLLLPFLPLGLGALSPPPQTYINTAIARTVELGGATTHITTQYNIKATSDGPGEYHLALAGEGDEEPAWWEVAVGGKPVEGVTILDDRSPTVSVPLGDLKKDETVTLSLTQVLAHASSPLPAAIEQRESQYLVWKTNSTYVDNWYPTDVERVKIRAPHPSILSYGSVPSTYTRDSTVTKSGATLTLGPFHSVPPTLGKTEVKQQPFSLHYEVKEPVIGYKTLKRSAEVSHWGANLNIQDDIALVNNGAKLKGHFSRLAHQQSKYHASVPAQILSDFTLRLPPTAHSTYYYDTIGNVSTSHFRQGTTPAQNAKSSRVRTSPRTVEGTLELRPRYPLLGGWNYTFTVGWDMPLGDVLKSEVETGKKVLAVPFLTGMKDLVVDDAELKIILPEGATDVQVFTPFPVDSISHSTHKTYLDTTGRYAVTIKKAHITENHAQNVYVTYHYPLSAQLQKPITVASVVGGLFLLGMGLRRVNYSIDKK</sequence>
<gene>
    <name evidence="11" type="ORF">CI109_106027</name>
</gene>
<evidence type="ECO:0000256" key="5">
    <source>
        <dbReference type="ARBA" id="ARBA00022692"/>
    </source>
</evidence>
<feature type="signal peptide" evidence="10">
    <location>
        <begin position="1"/>
        <end position="17"/>
    </location>
</feature>
<name>A0A5M6BXW3_9TREE</name>
<protein>
    <recommendedName>
        <fullName evidence="10">Dolichyl-diphosphooligosaccharide--protein glycosyltransferase subunit 1</fullName>
    </recommendedName>
</protein>
<dbReference type="Proteomes" id="UP000322225">
    <property type="component" value="Chromosome 11"/>
</dbReference>
<comment type="pathway">
    <text evidence="3 10">Protein modification; protein glycosylation.</text>
</comment>